<dbReference type="InterPro" id="IPR046350">
    <property type="entry name" value="Cystatin_sf"/>
</dbReference>
<dbReference type="PROSITE" id="PS00287">
    <property type="entry name" value="CYSTATIN"/>
    <property type="match status" value="1"/>
</dbReference>
<dbReference type="STRING" id="1156394.T0QVW3"/>
<dbReference type="InterPro" id="IPR018073">
    <property type="entry name" value="Prot_inh_cystat_CS"/>
</dbReference>
<gene>
    <name evidence="2" type="ORF">SDRG_00102</name>
</gene>
<evidence type="ECO:0000256" key="1">
    <source>
        <dbReference type="SAM" id="SignalP"/>
    </source>
</evidence>
<dbReference type="GO" id="GO:0004869">
    <property type="term" value="F:cysteine-type endopeptidase inhibitor activity"/>
    <property type="evidence" value="ECO:0007669"/>
    <property type="project" value="InterPro"/>
</dbReference>
<dbReference type="Gene3D" id="3.10.450.10">
    <property type="match status" value="1"/>
</dbReference>
<sequence>MQLLTLLAVAAMATADHITGGYSPTKSRVSLDAKTDFFTAVGNDANYAPATNGVRICATKFVSVSQQVVAGINYKFRVKGCAVDRAANAVKDCVCPKDAPRQTYDISIYVQGWTDTYTVNSITNVTDAKADL</sequence>
<accession>T0QVW3</accession>
<dbReference type="AlphaFoldDB" id="T0QVW3"/>
<feature type="chain" id="PRO_5013311526" description="Cystatin domain-containing protein" evidence="1">
    <location>
        <begin position="16"/>
        <end position="132"/>
    </location>
</feature>
<keyword evidence="1" id="KW-0732">Signal</keyword>
<evidence type="ECO:0000313" key="2">
    <source>
        <dbReference type="EMBL" id="EQC42364.1"/>
    </source>
</evidence>
<dbReference type="InParanoid" id="T0QVW3"/>
<evidence type="ECO:0000313" key="3">
    <source>
        <dbReference type="Proteomes" id="UP000030762"/>
    </source>
</evidence>
<reference evidence="2 3" key="1">
    <citation type="submission" date="2012-04" db="EMBL/GenBank/DDBJ databases">
        <title>The Genome Sequence of Saprolegnia declina VS20.</title>
        <authorList>
            <consortium name="The Broad Institute Genome Sequencing Platform"/>
            <person name="Russ C."/>
            <person name="Nusbaum C."/>
            <person name="Tyler B."/>
            <person name="van West P."/>
            <person name="Dieguez-Uribeondo J."/>
            <person name="de Bruijn I."/>
            <person name="Tripathy S."/>
            <person name="Jiang R."/>
            <person name="Young S.K."/>
            <person name="Zeng Q."/>
            <person name="Gargeya S."/>
            <person name="Fitzgerald M."/>
            <person name="Haas B."/>
            <person name="Abouelleil A."/>
            <person name="Alvarado L."/>
            <person name="Arachchi H.M."/>
            <person name="Berlin A."/>
            <person name="Chapman S.B."/>
            <person name="Goldberg J."/>
            <person name="Griggs A."/>
            <person name="Gujja S."/>
            <person name="Hansen M."/>
            <person name="Howarth C."/>
            <person name="Imamovic A."/>
            <person name="Larimer J."/>
            <person name="McCowen C."/>
            <person name="Montmayeur A."/>
            <person name="Murphy C."/>
            <person name="Neiman D."/>
            <person name="Pearson M."/>
            <person name="Priest M."/>
            <person name="Roberts A."/>
            <person name="Saif S."/>
            <person name="Shea T."/>
            <person name="Sisk P."/>
            <person name="Sykes S."/>
            <person name="Wortman J."/>
            <person name="Nusbaum C."/>
            <person name="Birren B."/>
        </authorList>
    </citation>
    <scope>NUCLEOTIDE SEQUENCE [LARGE SCALE GENOMIC DNA]</scope>
    <source>
        <strain evidence="2 3">VS20</strain>
    </source>
</reference>
<dbReference type="VEuPathDB" id="FungiDB:SDRG_00102"/>
<dbReference type="CDD" id="cd00042">
    <property type="entry name" value="CY"/>
    <property type="match status" value="1"/>
</dbReference>
<dbReference type="InterPro" id="IPR000010">
    <property type="entry name" value="Cystatin_dom"/>
</dbReference>
<protein>
    <recommendedName>
        <fullName evidence="4">Cystatin domain-containing protein</fullName>
    </recommendedName>
</protein>
<dbReference type="OrthoDB" id="74604at2759"/>
<dbReference type="RefSeq" id="XP_008603787.1">
    <property type="nucleotide sequence ID" value="XM_008605565.1"/>
</dbReference>
<keyword evidence="3" id="KW-1185">Reference proteome</keyword>
<proteinExistence type="predicted"/>
<dbReference type="GeneID" id="19940829"/>
<dbReference type="Proteomes" id="UP000030762">
    <property type="component" value="Unassembled WGS sequence"/>
</dbReference>
<dbReference type="SUPFAM" id="SSF54403">
    <property type="entry name" value="Cystatin/monellin"/>
    <property type="match status" value="1"/>
</dbReference>
<name>T0QVW3_SAPDV</name>
<dbReference type="EMBL" id="JH767132">
    <property type="protein sequence ID" value="EQC42364.1"/>
    <property type="molecule type" value="Genomic_DNA"/>
</dbReference>
<dbReference type="OMA" id="FRVKGCA"/>
<organism evidence="2 3">
    <name type="scientific">Saprolegnia diclina (strain VS20)</name>
    <dbReference type="NCBI Taxonomy" id="1156394"/>
    <lineage>
        <taxon>Eukaryota</taxon>
        <taxon>Sar</taxon>
        <taxon>Stramenopiles</taxon>
        <taxon>Oomycota</taxon>
        <taxon>Saprolegniomycetes</taxon>
        <taxon>Saprolegniales</taxon>
        <taxon>Saprolegniaceae</taxon>
        <taxon>Saprolegnia</taxon>
    </lineage>
</organism>
<evidence type="ECO:0008006" key="4">
    <source>
        <dbReference type="Google" id="ProtNLM"/>
    </source>
</evidence>
<feature type="signal peptide" evidence="1">
    <location>
        <begin position="1"/>
        <end position="15"/>
    </location>
</feature>